<dbReference type="Pfam" id="PF00076">
    <property type="entry name" value="RRM_1"/>
    <property type="match status" value="1"/>
</dbReference>
<feature type="compositionally biased region" description="Gly residues" evidence="2">
    <location>
        <begin position="89"/>
        <end position="107"/>
    </location>
</feature>
<evidence type="ECO:0000313" key="4">
    <source>
        <dbReference type="EMBL" id="OGI86311.1"/>
    </source>
</evidence>
<feature type="compositionally biased region" description="Basic and acidic residues" evidence="2">
    <location>
        <begin position="75"/>
        <end position="86"/>
    </location>
</feature>
<dbReference type="Gene3D" id="3.30.70.330">
    <property type="match status" value="1"/>
</dbReference>
<name>A0A1F6WWP9_9BACT</name>
<evidence type="ECO:0000256" key="2">
    <source>
        <dbReference type="SAM" id="MobiDB-lite"/>
    </source>
</evidence>
<organism evidence="4 5">
    <name type="scientific">Candidatus Nomurabacteria bacterium RIFCSPLOWO2_01_FULL_39_17</name>
    <dbReference type="NCBI Taxonomy" id="1801770"/>
    <lineage>
        <taxon>Bacteria</taxon>
        <taxon>Candidatus Nomuraibacteriota</taxon>
    </lineage>
</organism>
<gene>
    <name evidence="4" type="ORF">A3A01_02365</name>
</gene>
<feature type="region of interest" description="Disordered" evidence="2">
    <location>
        <begin position="75"/>
        <end position="113"/>
    </location>
</feature>
<dbReference type="STRING" id="1801770.A3A01_02365"/>
<protein>
    <submittedName>
        <fullName evidence="4">RNA-binding protein</fullName>
    </submittedName>
</protein>
<dbReference type="InterPro" id="IPR000504">
    <property type="entry name" value="RRM_dom"/>
</dbReference>
<feature type="domain" description="RRM" evidence="3">
    <location>
        <begin position="3"/>
        <end position="81"/>
    </location>
</feature>
<dbReference type="SMART" id="SM00360">
    <property type="entry name" value="RRM"/>
    <property type="match status" value="1"/>
</dbReference>
<dbReference type="SUPFAM" id="SSF54928">
    <property type="entry name" value="RNA-binding domain, RBD"/>
    <property type="match status" value="1"/>
</dbReference>
<dbReference type="InterPro" id="IPR052462">
    <property type="entry name" value="SLIRP/GR-RBP-like"/>
</dbReference>
<dbReference type="InterPro" id="IPR012677">
    <property type="entry name" value="Nucleotide-bd_a/b_plait_sf"/>
</dbReference>
<evidence type="ECO:0000256" key="1">
    <source>
        <dbReference type="ARBA" id="ARBA00022884"/>
    </source>
</evidence>
<comment type="caution">
    <text evidence="4">The sequence shown here is derived from an EMBL/GenBank/DDBJ whole genome shotgun (WGS) entry which is preliminary data.</text>
</comment>
<dbReference type="InterPro" id="IPR035979">
    <property type="entry name" value="RBD_domain_sf"/>
</dbReference>
<evidence type="ECO:0000259" key="3">
    <source>
        <dbReference type="PROSITE" id="PS50102"/>
    </source>
</evidence>
<dbReference type="CDD" id="cd21608">
    <property type="entry name" value="RRM2_NsCP33_like"/>
    <property type="match status" value="1"/>
</dbReference>
<dbReference type="GO" id="GO:0003723">
    <property type="term" value="F:RNA binding"/>
    <property type="evidence" value="ECO:0007669"/>
    <property type="project" value="UniProtKB-KW"/>
</dbReference>
<reference evidence="4 5" key="1">
    <citation type="journal article" date="2016" name="Nat. Commun.">
        <title>Thousands of microbial genomes shed light on interconnected biogeochemical processes in an aquifer system.</title>
        <authorList>
            <person name="Anantharaman K."/>
            <person name="Brown C.T."/>
            <person name="Hug L.A."/>
            <person name="Sharon I."/>
            <person name="Castelle C.J."/>
            <person name="Probst A.J."/>
            <person name="Thomas B.C."/>
            <person name="Singh A."/>
            <person name="Wilkins M.J."/>
            <person name="Karaoz U."/>
            <person name="Brodie E.L."/>
            <person name="Williams K.H."/>
            <person name="Hubbard S.S."/>
            <person name="Banfield J.F."/>
        </authorList>
    </citation>
    <scope>NUCLEOTIDE SEQUENCE [LARGE SCALE GENOMIC DNA]</scope>
</reference>
<dbReference type="PANTHER" id="PTHR48027">
    <property type="entry name" value="HETEROGENEOUS NUCLEAR RIBONUCLEOPROTEIN 87F-RELATED"/>
    <property type="match status" value="1"/>
</dbReference>
<sequence>MATKLYVGGLPYSTQEDALKELFAQAGSVVSAVIIMDKMSGRSKGFGFVEMSSDEEAQKAISMLNDQEFEGRKLTVNEARPMEARPPRTGGGGGYGGGNGGYGGGNRGGRREY</sequence>
<keyword evidence="1" id="KW-0694">RNA-binding</keyword>
<dbReference type="InterPro" id="IPR048289">
    <property type="entry name" value="RRM2_NsCP33-like"/>
</dbReference>
<evidence type="ECO:0000313" key="5">
    <source>
        <dbReference type="Proteomes" id="UP000179352"/>
    </source>
</evidence>
<dbReference type="Proteomes" id="UP000179352">
    <property type="component" value="Unassembled WGS sequence"/>
</dbReference>
<accession>A0A1F6WWP9</accession>
<dbReference type="AlphaFoldDB" id="A0A1F6WWP9"/>
<proteinExistence type="predicted"/>
<dbReference type="PROSITE" id="PS50102">
    <property type="entry name" value="RRM"/>
    <property type="match status" value="1"/>
</dbReference>
<dbReference type="EMBL" id="MFUU01000005">
    <property type="protein sequence ID" value="OGI86311.1"/>
    <property type="molecule type" value="Genomic_DNA"/>
</dbReference>